<evidence type="ECO:0000313" key="7">
    <source>
        <dbReference type="Proteomes" id="UP000507470"/>
    </source>
</evidence>
<accession>A0A6J8BWX8</accession>
<protein>
    <recommendedName>
        <fullName evidence="8">Endonuclease/exonuclease/phosphatase domain-containing protein</fullName>
    </recommendedName>
</protein>
<keyword evidence="3" id="KW-0378">Hydrolase</keyword>
<dbReference type="GO" id="GO:0008081">
    <property type="term" value="F:phosphoric diester hydrolase activity"/>
    <property type="evidence" value="ECO:0007669"/>
    <property type="project" value="TreeGrafter"/>
</dbReference>
<evidence type="ECO:0000256" key="1">
    <source>
        <dbReference type="ARBA" id="ARBA00001946"/>
    </source>
</evidence>
<feature type="compositionally biased region" description="Basic and acidic residues" evidence="5">
    <location>
        <begin position="42"/>
        <end position="55"/>
    </location>
</feature>
<organism evidence="6 7">
    <name type="scientific">Mytilus coruscus</name>
    <name type="common">Sea mussel</name>
    <dbReference type="NCBI Taxonomy" id="42192"/>
    <lineage>
        <taxon>Eukaryota</taxon>
        <taxon>Metazoa</taxon>
        <taxon>Spiralia</taxon>
        <taxon>Lophotrochozoa</taxon>
        <taxon>Mollusca</taxon>
        <taxon>Bivalvia</taxon>
        <taxon>Autobranchia</taxon>
        <taxon>Pteriomorphia</taxon>
        <taxon>Mytilida</taxon>
        <taxon>Mytiloidea</taxon>
        <taxon>Mytilidae</taxon>
        <taxon>Mytilinae</taxon>
        <taxon>Mytilus</taxon>
    </lineage>
</organism>
<feature type="compositionally biased region" description="Basic and acidic residues" evidence="5">
    <location>
        <begin position="70"/>
        <end position="85"/>
    </location>
</feature>
<dbReference type="InterPro" id="IPR004808">
    <property type="entry name" value="AP_endonuc_1"/>
</dbReference>
<dbReference type="GO" id="GO:0008311">
    <property type="term" value="F:double-stranded DNA 3'-5' DNA exonuclease activity"/>
    <property type="evidence" value="ECO:0007669"/>
    <property type="project" value="TreeGrafter"/>
</dbReference>
<keyword evidence="7" id="KW-1185">Reference proteome</keyword>
<sequence>MENKNTEAKKKKDKPKVGKKKLEEKTADKDKTKSSKTTQNKGETHSDKTKKDEPKTNSNITMANKRSRNSRGDGKKQEQSQKKTKECGFIKQNVISDLENNTDFKIYFSQGELHTKGVITLVKKDFECTNHYFNSNILKGRLVHTRFKTDDTVLNLLNIYSPTKSTGQQGIFYREMMEYCASVNVESHRNIMLGDFNCIDQQIDTKNPNIVLDNTIILLYKELCTMFNILDSYRYKYPKKISYTFIGNKGAKTRIDKICISEALKHKIRDLKHIPYQYSDHKIVYISLKLQKTKRGNGYWKMNDSLLDKELYIEYINNFWINWKQRKSNYNILDWWEIGKKRIKELTIRFSKKLVARQRKELSETYIQLENEENKTQPDQVTIDNL</sequence>
<evidence type="ECO:0000256" key="4">
    <source>
        <dbReference type="ARBA" id="ARBA00022842"/>
    </source>
</evidence>
<dbReference type="GO" id="GO:0005634">
    <property type="term" value="C:nucleus"/>
    <property type="evidence" value="ECO:0007669"/>
    <property type="project" value="TreeGrafter"/>
</dbReference>
<proteinExistence type="predicted"/>
<dbReference type="SUPFAM" id="SSF56219">
    <property type="entry name" value="DNase I-like"/>
    <property type="match status" value="1"/>
</dbReference>
<keyword evidence="4" id="KW-0460">Magnesium</keyword>
<feature type="compositionally biased region" description="Basic and acidic residues" evidence="5">
    <location>
        <begin position="1"/>
        <end position="10"/>
    </location>
</feature>
<dbReference type="Gene3D" id="3.60.10.10">
    <property type="entry name" value="Endonuclease/exonuclease/phosphatase"/>
    <property type="match status" value="1"/>
</dbReference>
<dbReference type="PANTHER" id="PTHR22748">
    <property type="entry name" value="AP ENDONUCLEASE"/>
    <property type="match status" value="1"/>
</dbReference>
<feature type="region of interest" description="Disordered" evidence="5">
    <location>
        <begin position="1"/>
        <end position="85"/>
    </location>
</feature>
<evidence type="ECO:0000313" key="6">
    <source>
        <dbReference type="EMBL" id="CAC5388192.1"/>
    </source>
</evidence>
<evidence type="ECO:0008006" key="8">
    <source>
        <dbReference type="Google" id="ProtNLM"/>
    </source>
</evidence>
<name>A0A6J8BWX8_MYTCO</name>
<reference evidence="6 7" key="1">
    <citation type="submission" date="2020-06" db="EMBL/GenBank/DDBJ databases">
        <authorList>
            <person name="Li R."/>
            <person name="Bekaert M."/>
        </authorList>
    </citation>
    <scope>NUCLEOTIDE SEQUENCE [LARGE SCALE GENOMIC DNA]</scope>
    <source>
        <strain evidence="7">wild</strain>
    </source>
</reference>
<dbReference type="EMBL" id="CACVKT020004142">
    <property type="protein sequence ID" value="CAC5388192.1"/>
    <property type="molecule type" value="Genomic_DNA"/>
</dbReference>
<dbReference type="GO" id="GO:0006284">
    <property type="term" value="P:base-excision repair"/>
    <property type="evidence" value="ECO:0007669"/>
    <property type="project" value="TreeGrafter"/>
</dbReference>
<evidence type="ECO:0000256" key="2">
    <source>
        <dbReference type="ARBA" id="ARBA00022723"/>
    </source>
</evidence>
<keyword evidence="2" id="KW-0479">Metal-binding</keyword>
<evidence type="ECO:0000256" key="5">
    <source>
        <dbReference type="SAM" id="MobiDB-lite"/>
    </source>
</evidence>
<gene>
    <name evidence="6" type="ORF">MCOR_23471</name>
</gene>
<dbReference type="InterPro" id="IPR036691">
    <property type="entry name" value="Endo/exonu/phosph_ase_sf"/>
</dbReference>
<evidence type="ECO:0000256" key="3">
    <source>
        <dbReference type="ARBA" id="ARBA00022801"/>
    </source>
</evidence>
<dbReference type="AlphaFoldDB" id="A0A6J8BWX8"/>
<comment type="cofactor">
    <cofactor evidence="1">
        <name>Mg(2+)</name>
        <dbReference type="ChEBI" id="CHEBI:18420"/>
    </cofactor>
</comment>
<dbReference type="GO" id="GO:0003906">
    <property type="term" value="F:DNA-(apurinic or apyrimidinic site) endonuclease activity"/>
    <property type="evidence" value="ECO:0007669"/>
    <property type="project" value="TreeGrafter"/>
</dbReference>
<dbReference type="GO" id="GO:0046872">
    <property type="term" value="F:metal ion binding"/>
    <property type="evidence" value="ECO:0007669"/>
    <property type="project" value="UniProtKB-KW"/>
</dbReference>
<feature type="compositionally biased region" description="Basic and acidic residues" evidence="5">
    <location>
        <begin position="20"/>
        <end position="33"/>
    </location>
</feature>
<dbReference type="Proteomes" id="UP000507470">
    <property type="component" value="Unassembled WGS sequence"/>
</dbReference>
<dbReference type="OrthoDB" id="416119at2759"/>
<dbReference type="PANTHER" id="PTHR22748:SF4">
    <property type="entry name" value="DNA-(APURINIC OR APYRIMIDINIC SITE) ENDONUCLEASE 2"/>
    <property type="match status" value="1"/>
</dbReference>